<feature type="compositionally biased region" description="Low complexity" evidence="1">
    <location>
        <begin position="421"/>
        <end position="437"/>
    </location>
</feature>
<gene>
    <name evidence="3" type="ORF">Daesc_002712</name>
</gene>
<dbReference type="AlphaFoldDB" id="A0AAX6MSC6"/>
<keyword evidence="4" id="KW-1185">Reference proteome</keyword>
<dbReference type="EMBL" id="JBANMG010000003">
    <property type="protein sequence ID" value="KAK6955082.1"/>
    <property type="molecule type" value="Genomic_DNA"/>
</dbReference>
<reference evidence="3 4" key="1">
    <citation type="journal article" date="2024" name="Front Chem Biol">
        <title>Unveiling the potential of Daldinia eschscholtzii MFLUCC 19-0629 through bioactivity and bioinformatics studies for enhanced sustainable agriculture production.</title>
        <authorList>
            <person name="Brooks S."/>
            <person name="Weaver J.A."/>
            <person name="Klomchit A."/>
            <person name="Alharthi S.A."/>
            <person name="Onlamun T."/>
            <person name="Nurani R."/>
            <person name="Vong T.K."/>
            <person name="Alberti F."/>
            <person name="Greco C."/>
        </authorList>
    </citation>
    <scope>NUCLEOTIDE SEQUENCE [LARGE SCALE GENOMIC DNA]</scope>
    <source>
        <strain evidence="3">MFLUCC 19-0629</strain>
    </source>
</reference>
<dbReference type="Proteomes" id="UP001369815">
    <property type="component" value="Unassembled WGS sequence"/>
</dbReference>
<accession>A0AAX6MSC6</accession>
<proteinExistence type="predicted"/>
<keyword evidence="2" id="KW-0472">Membrane</keyword>
<feature type="region of interest" description="Disordered" evidence="1">
    <location>
        <begin position="421"/>
        <end position="484"/>
    </location>
</feature>
<name>A0AAX6MSC6_9PEZI</name>
<feature type="compositionally biased region" description="Low complexity" evidence="1">
    <location>
        <begin position="296"/>
        <end position="313"/>
    </location>
</feature>
<evidence type="ECO:0000256" key="2">
    <source>
        <dbReference type="SAM" id="Phobius"/>
    </source>
</evidence>
<evidence type="ECO:0000313" key="3">
    <source>
        <dbReference type="EMBL" id="KAK6955082.1"/>
    </source>
</evidence>
<feature type="compositionally biased region" description="Basic and acidic residues" evidence="1">
    <location>
        <begin position="438"/>
        <end position="447"/>
    </location>
</feature>
<sequence length="539" mass="60080">MAQEDLRGPAYALEWTENQHRCSRRHFASAEKLRADIQGQGEAPQRPEPRRRLLVLHRLSVDYTRALTDLLDIDADFIDAHIGRLSYRPLVRRRKADGAATRARFACFEYPELVSMPKGLPADVKRALLARSARVEDDDDIAREPPLYAISDEKAVMFCRASLWKCAKADVLLLDRPVDDEIPSFESLLYSSLSEEWNGDPSNDVDIRSLVQDLVVHQWSGFFDAVASNISSSAHQTTALYWQAQESLERNLNSAELHERLFETSGTTYSSKSDWESLLSRLNRHVTLLSHLAPISTQPPNSNANTPSTSSPPLEKQPVYTRGVPPTELIPRRHRTTRSGNGTVAADNQNKHALDRVSYMGGILLPLSIVSSILSMSDPFSPTGPMFYVFWAVAVPLVFVAVLVIYADSIRKAEVWIEVASDSNSDSNSTNNTSASTTEEKPERDLEGQSDPYVGALGLTALGKGNENEGEEEEGEEEGVGSDSFDEPVMMVEKLFKDAGSRRWQKEQLGWGGACKTALRIYKLKKGRPPNWIRHGRTA</sequence>
<keyword evidence="2" id="KW-0812">Transmembrane</keyword>
<protein>
    <submittedName>
        <fullName evidence="3">Uncharacterized protein</fullName>
    </submittedName>
</protein>
<feature type="transmembrane region" description="Helical" evidence="2">
    <location>
        <begin position="388"/>
        <end position="407"/>
    </location>
</feature>
<organism evidence="3 4">
    <name type="scientific">Daldinia eschscholtzii</name>
    <dbReference type="NCBI Taxonomy" id="292717"/>
    <lineage>
        <taxon>Eukaryota</taxon>
        <taxon>Fungi</taxon>
        <taxon>Dikarya</taxon>
        <taxon>Ascomycota</taxon>
        <taxon>Pezizomycotina</taxon>
        <taxon>Sordariomycetes</taxon>
        <taxon>Xylariomycetidae</taxon>
        <taxon>Xylariales</taxon>
        <taxon>Hypoxylaceae</taxon>
        <taxon>Daldinia</taxon>
    </lineage>
</organism>
<feature type="region of interest" description="Disordered" evidence="1">
    <location>
        <begin position="293"/>
        <end position="327"/>
    </location>
</feature>
<evidence type="ECO:0000313" key="4">
    <source>
        <dbReference type="Proteomes" id="UP001369815"/>
    </source>
</evidence>
<evidence type="ECO:0000256" key="1">
    <source>
        <dbReference type="SAM" id="MobiDB-lite"/>
    </source>
</evidence>
<feature type="transmembrane region" description="Helical" evidence="2">
    <location>
        <begin position="357"/>
        <end position="376"/>
    </location>
</feature>
<feature type="compositionally biased region" description="Acidic residues" evidence="1">
    <location>
        <begin position="468"/>
        <end position="484"/>
    </location>
</feature>
<comment type="caution">
    <text evidence="3">The sequence shown here is derived from an EMBL/GenBank/DDBJ whole genome shotgun (WGS) entry which is preliminary data.</text>
</comment>
<keyword evidence="2" id="KW-1133">Transmembrane helix</keyword>